<feature type="region of interest" description="Disordered" evidence="2">
    <location>
        <begin position="554"/>
        <end position="573"/>
    </location>
</feature>
<feature type="region of interest" description="Disordered" evidence="2">
    <location>
        <begin position="408"/>
        <end position="467"/>
    </location>
</feature>
<feature type="compositionally biased region" description="Basic and acidic residues" evidence="2">
    <location>
        <begin position="60"/>
        <end position="76"/>
    </location>
</feature>
<feature type="compositionally biased region" description="Pro residues" evidence="2">
    <location>
        <begin position="422"/>
        <end position="439"/>
    </location>
</feature>
<feature type="compositionally biased region" description="Basic and acidic residues" evidence="2">
    <location>
        <begin position="621"/>
        <end position="630"/>
    </location>
</feature>
<comment type="caution">
    <text evidence="3">The sequence shown here is derived from an EMBL/GenBank/DDBJ whole genome shotgun (WGS) entry which is preliminary data.</text>
</comment>
<feature type="region of interest" description="Disordered" evidence="2">
    <location>
        <begin position="1"/>
        <end position="119"/>
    </location>
</feature>
<evidence type="ECO:0000313" key="4">
    <source>
        <dbReference type="Proteomes" id="UP001337655"/>
    </source>
</evidence>
<gene>
    <name evidence="3" type="ORF">LTR77_005007</name>
</gene>
<feature type="compositionally biased region" description="Basic and acidic residues" evidence="2">
    <location>
        <begin position="291"/>
        <end position="304"/>
    </location>
</feature>
<proteinExistence type="predicted"/>
<feature type="region of interest" description="Disordered" evidence="2">
    <location>
        <begin position="291"/>
        <end position="327"/>
    </location>
</feature>
<sequence length="630" mass="69466">MDLSNDDPNGGPFSTRSPTTFEGRPSLEGRSPRTPPRQLQKQRSNAGVRATIHQNLTNHVNDRQQEHAGAKEDNKVRKGSLRNAVRRLFGRRSREVQPQPEKVSPPRHAYSRSDPYTVLSPQPEVLEDTAQEDDFIHRTFSAPIGILPSPAVQRTRSPYAVEFPQSSRLKPINLGNPYTAPGSQLRRRKTLPSVRPAEIEAKATSDSDPLAEVLPTHVEDENEIGRAVSTSERSQKRRSRSAGDLRQVLAQTAPKRKRSDEIRYWRESFQGSVLRASGFMVPVIDDPQDAHVEEEKTPTARQDDPLGNPACPAQSSPPRRKMDVHGSDFTSPSAFGSQLSQDLEDRVARLEAGLRSFRGELAQISADRNRRTVLIGGIPTPTLHRRASSGGRSASMLAETLQNDLGPSAYHYDYSDTLRPATSPPPRTPSAPNPEPPALPTGSRGQPRPEDPFISTPQQPARVTSAPADNVELSAGLPQHQPPQYTFRSLYEMLSDERSARRRLEMQMRGLRQEIADLHYQVSSVSNFASQRSSYNAGLDPTAGSTRLHALLRDTEESPPQTRRGQRGQAMTGMVSRFSGSESEVAGGEGETPYEVFQTPVERTGAFDWGSHATAGAGRGAGREREGEMF</sequence>
<dbReference type="GeneID" id="89926351"/>
<organism evidence="3 4">
    <name type="scientific">Saxophila tyrrhenica</name>
    <dbReference type="NCBI Taxonomy" id="1690608"/>
    <lineage>
        <taxon>Eukaryota</taxon>
        <taxon>Fungi</taxon>
        <taxon>Dikarya</taxon>
        <taxon>Ascomycota</taxon>
        <taxon>Pezizomycotina</taxon>
        <taxon>Dothideomycetes</taxon>
        <taxon>Dothideomycetidae</taxon>
        <taxon>Mycosphaerellales</taxon>
        <taxon>Extremaceae</taxon>
        <taxon>Saxophila</taxon>
    </lineage>
</organism>
<feature type="region of interest" description="Disordered" evidence="2">
    <location>
        <begin position="216"/>
        <end position="257"/>
    </location>
</feature>
<keyword evidence="4" id="KW-1185">Reference proteome</keyword>
<feature type="region of interest" description="Disordered" evidence="2">
    <location>
        <begin position="605"/>
        <end position="630"/>
    </location>
</feature>
<protein>
    <submittedName>
        <fullName evidence="3">Uncharacterized protein</fullName>
    </submittedName>
</protein>
<dbReference type="AlphaFoldDB" id="A0AAV9PD67"/>
<feature type="region of interest" description="Disordered" evidence="2">
    <location>
        <begin position="169"/>
        <end position="194"/>
    </location>
</feature>
<name>A0AAV9PD67_9PEZI</name>
<dbReference type="EMBL" id="JAVRRT010000007">
    <property type="protein sequence ID" value="KAK5170419.1"/>
    <property type="molecule type" value="Genomic_DNA"/>
</dbReference>
<feature type="compositionally biased region" description="Basic residues" evidence="2">
    <location>
        <begin position="77"/>
        <end position="91"/>
    </location>
</feature>
<accession>A0AAV9PD67</accession>
<evidence type="ECO:0000256" key="2">
    <source>
        <dbReference type="SAM" id="MobiDB-lite"/>
    </source>
</evidence>
<evidence type="ECO:0000313" key="3">
    <source>
        <dbReference type="EMBL" id="KAK5170419.1"/>
    </source>
</evidence>
<keyword evidence="1" id="KW-0175">Coiled coil</keyword>
<dbReference type="Proteomes" id="UP001337655">
    <property type="component" value="Unassembled WGS sequence"/>
</dbReference>
<reference evidence="3 4" key="1">
    <citation type="submission" date="2023-08" db="EMBL/GenBank/DDBJ databases">
        <title>Black Yeasts Isolated from many extreme environments.</title>
        <authorList>
            <person name="Coleine C."/>
            <person name="Stajich J.E."/>
            <person name="Selbmann L."/>
        </authorList>
    </citation>
    <scope>NUCLEOTIDE SEQUENCE [LARGE SCALE GENOMIC DNA]</scope>
    <source>
        <strain evidence="3 4">CCFEE 5935</strain>
    </source>
</reference>
<dbReference type="RefSeq" id="XP_064659617.1">
    <property type="nucleotide sequence ID" value="XM_064802256.1"/>
</dbReference>
<feature type="coiled-coil region" evidence="1">
    <location>
        <begin position="494"/>
        <end position="521"/>
    </location>
</feature>
<evidence type="ECO:0000256" key="1">
    <source>
        <dbReference type="SAM" id="Coils"/>
    </source>
</evidence>